<keyword evidence="1" id="KW-1133">Transmembrane helix</keyword>
<evidence type="ECO:0000256" key="1">
    <source>
        <dbReference type="SAM" id="Phobius"/>
    </source>
</evidence>
<sequence length="42" mass="4826">MSFLFNLIASVINSFLPNISHSLFSITHLLGIVYSFMFIYLN</sequence>
<name>A0A2P2N1M0_RHIMU</name>
<dbReference type="AlphaFoldDB" id="A0A2P2N1M0"/>
<organism evidence="2">
    <name type="scientific">Rhizophora mucronata</name>
    <name type="common">Asiatic mangrove</name>
    <dbReference type="NCBI Taxonomy" id="61149"/>
    <lineage>
        <taxon>Eukaryota</taxon>
        <taxon>Viridiplantae</taxon>
        <taxon>Streptophyta</taxon>
        <taxon>Embryophyta</taxon>
        <taxon>Tracheophyta</taxon>
        <taxon>Spermatophyta</taxon>
        <taxon>Magnoliopsida</taxon>
        <taxon>eudicotyledons</taxon>
        <taxon>Gunneridae</taxon>
        <taxon>Pentapetalae</taxon>
        <taxon>rosids</taxon>
        <taxon>fabids</taxon>
        <taxon>Malpighiales</taxon>
        <taxon>Rhizophoraceae</taxon>
        <taxon>Rhizophora</taxon>
    </lineage>
</organism>
<evidence type="ECO:0000313" key="2">
    <source>
        <dbReference type="EMBL" id="MBX36365.1"/>
    </source>
</evidence>
<reference evidence="2" key="1">
    <citation type="submission" date="2018-02" db="EMBL/GenBank/DDBJ databases">
        <title>Rhizophora mucronata_Transcriptome.</title>
        <authorList>
            <person name="Meera S.P."/>
            <person name="Sreeshan A."/>
            <person name="Augustine A."/>
        </authorList>
    </citation>
    <scope>NUCLEOTIDE SEQUENCE</scope>
    <source>
        <tissue evidence="2">Leaf</tissue>
    </source>
</reference>
<feature type="transmembrane region" description="Helical" evidence="1">
    <location>
        <begin position="20"/>
        <end position="41"/>
    </location>
</feature>
<accession>A0A2P2N1M0</accession>
<keyword evidence="1" id="KW-0812">Transmembrane</keyword>
<protein>
    <submittedName>
        <fullName evidence="2">Uncharacterized protein</fullName>
    </submittedName>
</protein>
<keyword evidence="1" id="KW-0472">Membrane</keyword>
<dbReference type="EMBL" id="GGEC01055881">
    <property type="protein sequence ID" value="MBX36365.1"/>
    <property type="molecule type" value="Transcribed_RNA"/>
</dbReference>
<proteinExistence type="predicted"/>